<gene>
    <name evidence="2" type="ORF">NCTC13316_01521</name>
</gene>
<evidence type="ECO:0000256" key="1">
    <source>
        <dbReference type="SAM" id="Phobius"/>
    </source>
</evidence>
<accession>A0A378JJD8</accession>
<evidence type="ECO:0000313" key="2">
    <source>
        <dbReference type="EMBL" id="STX51426.1"/>
    </source>
</evidence>
<dbReference type="Proteomes" id="UP000254794">
    <property type="component" value="Unassembled WGS sequence"/>
</dbReference>
<dbReference type="AlphaFoldDB" id="A0A378JJD8"/>
<proteinExistence type="predicted"/>
<name>A0A378JJD8_9GAMM</name>
<keyword evidence="1" id="KW-0812">Transmembrane</keyword>
<protein>
    <submittedName>
        <fullName evidence="2">Uncharacterized protein</fullName>
    </submittedName>
</protein>
<keyword evidence="1" id="KW-1133">Transmembrane helix</keyword>
<dbReference type="EMBL" id="UGOD01000001">
    <property type="protein sequence ID" value="STX51426.1"/>
    <property type="molecule type" value="Genomic_DNA"/>
</dbReference>
<feature type="transmembrane region" description="Helical" evidence="1">
    <location>
        <begin position="21"/>
        <end position="46"/>
    </location>
</feature>
<keyword evidence="1" id="KW-0472">Membrane</keyword>
<keyword evidence="3" id="KW-1185">Reference proteome</keyword>
<reference evidence="2 3" key="1">
    <citation type="submission" date="2018-06" db="EMBL/GenBank/DDBJ databases">
        <authorList>
            <consortium name="Pathogen Informatics"/>
            <person name="Doyle S."/>
        </authorList>
    </citation>
    <scope>NUCLEOTIDE SEQUENCE [LARGE SCALE GENOMIC DNA]</scope>
    <source>
        <strain evidence="2 3">NCTC13316</strain>
    </source>
</reference>
<evidence type="ECO:0000313" key="3">
    <source>
        <dbReference type="Proteomes" id="UP000254794"/>
    </source>
</evidence>
<organism evidence="2 3">
    <name type="scientific">Legionella busanensis</name>
    <dbReference type="NCBI Taxonomy" id="190655"/>
    <lineage>
        <taxon>Bacteria</taxon>
        <taxon>Pseudomonadati</taxon>
        <taxon>Pseudomonadota</taxon>
        <taxon>Gammaproteobacteria</taxon>
        <taxon>Legionellales</taxon>
        <taxon>Legionellaceae</taxon>
        <taxon>Legionella</taxon>
    </lineage>
</organism>
<sequence length="47" mass="5633">MSIFKRLIKNYRKSSENRIQFIIFLGFVIVPIIGMALLYIIVNIFWL</sequence>